<accession>A0A2K5AQF6</accession>
<dbReference type="RefSeq" id="WP_103287359.1">
    <property type="nucleotide sequence ID" value="NZ_LT981265.1"/>
</dbReference>
<dbReference type="Proteomes" id="UP000236248">
    <property type="component" value="Chromosome NCAV"/>
</dbReference>
<organism evidence="2 3">
    <name type="scientific">Candidatus Nitrosocaldus cavascurensis</name>
    <dbReference type="NCBI Taxonomy" id="2058097"/>
    <lineage>
        <taxon>Archaea</taxon>
        <taxon>Nitrososphaerota</taxon>
        <taxon>Nitrososphaeria</taxon>
        <taxon>Candidatus Nitrosocaldales</taxon>
        <taxon>Candidatus Nitrosocaldaceae</taxon>
        <taxon>Candidatus Nitrosocaldus</taxon>
    </lineage>
</organism>
<dbReference type="InterPro" id="IPR011604">
    <property type="entry name" value="PDDEXK-like_dom_sf"/>
</dbReference>
<dbReference type="Gene3D" id="3.90.320.10">
    <property type="match status" value="1"/>
</dbReference>
<keyword evidence="3" id="KW-1185">Reference proteome</keyword>
<dbReference type="GeneID" id="41594742"/>
<evidence type="ECO:0000313" key="2">
    <source>
        <dbReference type="EMBL" id="SPC33855.1"/>
    </source>
</evidence>
<dbReference type="Pfam" id="PF01930">
    <property type="entry name" value="Cas_Cas4"/>
    <property type="match status" value="1"/>
</dbReference>
<feature type="domain" description="DUF83" evidence="1">
    <location>
        <begin position="97"/>
        <end position="222"/>
    </location>
</feature>
<dbReference type="InterPro" id="IPR051827">
    <property type="entry name" value="Cas4_exonuclease"/>
</dbReference>
<evidence type="ECO:0000313" key="3">
    <source>
        <dbReference type="Proteomes" id="UP000236248"/>
    </source>
</evidence>
<name>A0A2K5AQF6_9ARCH</name>
<dbReference type="KEGG" id="ncv:NCAV_0674"/>
<gene>
    <name evidence="2" type="ORF">NCAV_0674</name>
</gene>
<proteinExistence type="predicted"/>
<dbReference type="EMBL" id="LT981265">
    <property type="protein sequence ID" value="SPC33855.1"/>
    <property type="molecule type" value="Genomic_DNA"/>
</dbReference>
<evidence type="ECO:0000259" key="1">
    <source>
        <dbReference type="Pfam" id="PF01930"/>
    </source>
</evidence>
<dbReference type="AlphaFoldDB" id="A0A2K5AQF6"/>
<protein>
    <recommendedName>
        <fullName evidence="1">DUF83 domain-containing protein</fullName>
    </recommendedName>
</protein>
<sequence>MKREIISDIYDMIRKGIENYRAATDVVTKTDIYDIIEDTFNSLLKVEDDAISVEEVSRCLREAYFERKSPMERTQKQMLEVIIQRGILNTFAKPVRGEVSIESSDDNYGKNVKIRLVGTADRVEDDCVVMFRIVKELPEIPYAEHFMQMNAYLHIFNKEEGVIAYFDNDGNEVEFIVPKNEALYKETIRRVRILHTLLKNGVVPVVEPSNMCSTCPYNELCYYPSEDKERIGFWSRGRWSELRKQGSREEKVW</sequence>
<reference evidence="3" key="1">
    <citation type="submission" date="2018-01" db="EMBL/GenBank/DDBJ databases">
        <authorList>
            <person name="Kerou L M."/>
        </authorList>
    </citation>
    <scope>NUCLEOTIDE SEQUENCE [LARGE SCALE GENOMIC DNA]</scope>
    <source>
        <strain evidence="3">SCU2</strain>
    </source>
</reference>
<dbReference type="PANTHER" id="PTHR36531:SF2">
    <property type="entry name" value="CRISPR-ASSOCIATED EXONUCLEASE CAS4"/>
    <property type="match status" value="1"/>
</dbReference>
<dbReference type="InterPro" id="IPR022765">
    <property type="entry name" value="Dna2/Cas4_DUF83"/>
</dbReference>
<dbReference type="PANTHER" id="PTHR36531">
    <property type="entry name" value="CRISPR-ASSOCIATED EXONUCLEASE CAS4"/>
    <property type="match status" value="1"/>
</dbReference>